<gene>
    <name evidence="2" type="ORF">KPH14_007427</name>
</gene>
<dbReference type="AlphaFoldDB" id="A0AAD9VJM1"/>
<evidence type="ECO:0000256" key="1">
    <source>
        <dbReference type="SAM" id="MobiDB-lite"/>
    </source>
</evidence>
<feature type="compositionally biased region" description="Basic and acidic residues" evidence="1">
    <location>
        <begin position="60"/>
        <end position="73"/>
    </location>
</feature>
<protein>
    <submittedName>
        <fullName evidence="2">Uncharacterized protein</fullName>
    </submittedName>
</protein>
<proteinExistence type="predicted"/>
<reference evidence="2" key="1">
    <citation type="submission" date="2021-08" db="EMBL/GenBank/DDBJ databases">
        <authorList>
            <person name="Misof B."/>
            <person name="Oliver O."/>
            <person name="Podsiadlowski L."/>
            <person name="Donath A."/>
            <person name="Peters R."/>
            <person name="Mayer C."/>
            <person name="Rust J."/>
            <person name="Gunkel S."/>
            <person name="Lesny P."/>
            <person name="Martin S."/>
            <person name="Oeyen J.P."/>
            <person name="Petersen M."/>
            <person name="Panagiotis P."/>
            <person name="Wilbrandt J."/>
            <person name="Tanja T."/>
        </authorList>
    </citation>
    <scope>NUCLEOTIDE SEQUENCE</scope>
    <source>
        <strain evidence="2">GBR_01_08_01A</strain>
        <tissue evidence="2">Thorax + abdomen</tissue>
    </source>
</reference>
<organism evidence="2 3">
    <name type="scientific">Odynerus spinipes</name>
    <dbReference type="NCBI Taxonomy" id="1348599"/>
    <lineage>
        <taxon>Eukaryota</taxon>
        <taxon>Metazoa</taxon>
        <taxon>Ecdysozoa</taxon>
        <taxon>Arthropoda</taxon>
        <taxon>Hexapoda</taxon>
        <taxon>Insecta</taxon>
        <taxon>Pterygota</taxon>
        <taxon>Neoptera</taxon>
        <taxon>Endopterygota</taxon>
        <taxon>Hymenoptera</taxon>
        <taxon>Apocrita</taxon>
        <taxon>Aculeata</taxon>
        <taxon>Vespoidea</taxon>
        <taxon>Vespidae</taxon>
        <taxon>Eumeninae</taxon>
        <taxon>Odynerus</taxon>
    </lineage>
</organism>
<accession>A0AAD9VJM1</accession>
<evidence type="ECO:0000313" key="3">
    <source>
        <dbReference type="Proteomes" id="UP001258017"/>
    </source>
</evidence>
<reference evidence="2" key="2">
    <citation type="journal article" date="2023" name="Commun. Biol.">
        <title>Intrasexual cuticular hydrocarbon dimorphism in a wasp sheds light on hydrocarbon biosynthesis genes in Hymenoptera.</title>
        <authorList>
            <person name="Moris V.C."/>
            <person name="Podsiadlowski L."/>
            <person name="Martin S."/>
            <person name="Oeyen J.P."/>
            <person name="Donath A."/>
            <person name="Petersen M."/>
            <person name="Wilbrandt J."/>
            <person name="Misof B."/>
            <person name="Liedtke D."/>
            <person name="Thamm M."/>
            <person name="Scheiner R."/>
            <person name="Schmitt T."/>
            <person name="Niehuis O."/>
        </authorList>
    </citation>
    <scope>NUCLEOTIDE SEQUENCE</scope>
    <source>
        <strain evidence="2">GBR_01_08_01A</strain>
    </source>
</reference>
<dbReference type="Proteomes" id="UP001258017">
    <property type="component" value="Unassembled WGS sequence"/>
</dbReference>
<evidence type="ECO:0000313" key="2">
    <source>
        <dbReference type="EMBL" id="KAK2576092.1"/>
    </source>
</evidence>
<feature type="region of interest" description="Disordered" evidence="1">
    <location>
        <begin position="60"/>
        <end position="81"/>
    </location>
</feature>
<keyword evidence="3" id="KW-1185">Reference proteome</keyword>
<name>A0AAD9VJM1_9HYME</name>
<sequence>MSALKYSFHPTVDKKTEDLMQETRNSKFSALLRTRSKGLEEESTGRRTTVVNSVDGQGRWRIETDNGDSRSGQEKWTVVGL</sequence>
<comment type="caution">
    <text evidence="2">The sequence shown here is derived from an EMBL/GenBank/DDBJ whole genome shotgun (WGS) entry which is preliminary data.</text>
</comment>
<dbReference type="EMBL" id="JAIFRP010004408">
    <property type="protein sequence ID" value="KAK2576092.1"/>
    <property type="molecule type" value="Genomic_DNA"/>
</dbReference>